<accession>A0A4V2GCW5</accession>
<organism evidence="2 3">
    <name type="scientific">Micromonospora kangleipakensis</name>
    <dbReference type="NCBI Taxonomy" id="1077942"/>
    <lineage>
        <taxon>Bacteria</taxon>
        <taxon>Bacillati</taxon>
        <taxon>Actinomycetota</taxon>
        <taxon>Actinomycetes</taxon>
        <taxon>Micromonosporales</taxon>
        <taxon>Micromonosporaceae</taxon>
        <taxon>Micromonospora</taxon>
    </lineage>
</organism>
<protein>
    <submittedName>
        <fullName evidence="2">Uncharacterized protein</fullName>
    </submittedName>
</protein>
<keyword evidence="1" id="KW-0812">Transmembrane</keyword>
<feature type="transmembrane region" description="Helical" evidence="1">
    <location>
        <begin position="78"/>
        <end position="98"/>
    </location>
</feature>
<evidence type="ECO:0000313" key="2">
    <source>
        <dbReference type="EMBL" id="RZU73586.1"/>
    </source>
</evidence>
<keyword evidence="1" id="KW-0472">Membrane</keyword>
<feature type="transmembrane region" description="Helical" evidence="1">
    <location>
        <begin position="200"/>
        <end position="217"/>
    </location>
</feature>
<feature type="transmembrane region" description="Helical" evidence="1">
    <location>
        <begin position="158"/>
        <end position="180"/>
    </location>
</feature>
<sequence>MLSPETRRVVAVVAAFAVGVALAGVPLSSEPLPFRETSRYPVWVFLIAMMCASCPGVWSQGTRALAQIPAHRRPVLDVFAYGVFAIAMLGVAVFAPTWLTPSPTGLTGVLLPYLGARFAAVDLAALIAAAPGVIAMYRIRGACQRGEGQAADLVAWRAILQAQLAALGAFIVLGTLATGALRNAILDAYTIRPDDLPAEGVLLIGASLTVIVALMYVPPSEQLRRRAQAMVDETFPLPRQLDGDWQQHLQRRRDLAALLRIDESSPSSIQNALIIGGPLIASALTLLVPAH</sequence>
<dbReference type="Proteomes" id="UP000294114">
    <property type="component" value="Unassembled WGS sequence"/>
</dbReference>
<evidence type="ECO:0000256" key="1">
    <source>
        <dbReference type="SAM" id="Phobius"/>
    </source>
</evidence>
<dbReference type="EMBL" id="SHLD01000001">
    <property type="protein sequence ID" value="RZU73586.1"/>
    <property type="molecule type" value="Genomic_DNA"/>
</dbReference>
<comment type="caution">
    <text evidence="2">The sequence shown here is derived from an EMBL/GenBank/DDBJ whole genome shotgun (WGS) entry which is preliminary data.</text>
</comment>
<keyword evidence="1" id="KW-1133">Transmembrane helix</keyword>
<dbReference type="AlphaFoldDB" id="A0A4V2GCW5"/>
<proteinExistence type="predicted"/>
<name>A0A4V2GCW5_9ACTN</name>
<keyword evidence="3" id="KW-1185">Reference proteome</keyword>
<gene>
    <name evidence="2" type="ORF">EV384_1997</name>
</gene>
<evidence type="ECO:0000313" key="3">
    <source>
        <dbReference type="Proteomes" id="UP000294114"/>
    </source>
</evidence>
<feature type="transmembrane region" description="Helical" evidence="1">
    <location>
        <begin position="9"/>
        <end position="28"/>
    </location>
</feature>
<feature type="transmembrane region" description="Helical" evidence="1">
    <location>
        <begin position="118"/>
        <end position="137"/>
    </location>
</feature>
<feature type="transmembrane region" description="Helical" evidence="1">
    <location>
        <begin position="40"/>
        <end position="58"/>
    </location>
</feature>
<reference evidence="2 3" key="1">
    <citation type="submission" date="2019-02" db="EMBL/GenBank/DDBJ databases">
        <title>Sequencing the genomes of 1000 actinobacteria strains.</title>
        <authorList>
            <person name="Klenk H.-P."/>
        </authorList>
    </citation>
    <scope>NUCLEOTIDE SEQUENCE [LARGE SCALE GENOMIC DNA]</scope>
    <source>
        <strain evidence="2 3">DSM 45612</strain>
    </source>
</reference>